<evidence type="ECO:0000256" key="7">
    <source>
        <dbReference type="ARBA" id="ARBA00023306"/>
    </source>
</evidence>
<keyword evidence="6" id="KW-0539">Nucleus</keyword>
<dbReference type="GO" id="GO:0035825">
    <property type="term" value="P:homologous recombination"/>
    <property type="evidence" value="ECO:0007669"/>
    <property type="project" value="UniProtKB-ARBA"/>
</dbReference>
<keyword evidence="2" id="KW-0132">Cell division</keyword>
<evidence type="ECO:0000256" key="4">
    <source>
        <dbReference type="ARBA" id="ARBA00022776"/>
    </source>
</evidence>
<dbReference type="Pfam" id="PF20168">
    <property type="entry name" value="PDS5"/>
    <property type="match status" value="1"/>
</dbReference>
<feature type="compositionally biased region" description="Polar residues" evidence="8">
    <location>
        <begin position="804"/>
        <end position="813"/>
    </location>
</feature>
<dbReference type="GO" id="GO:0006281">
    <property type="term" value="P:DNA repair"/>
    <property type="evidence" value="ECO:0007669"/>
    <property type="project" value="UniProtKB-KW"/>
</dbReference>
<feature type="region of interest" description="Disordered" evidence="8">
    <location>
        <begin position="259"/>
        <end position="297"/>
    </location>
</feature>
<feature type="region of interest" description="Disordered" evidence="8">
    <location>
        <begin position="314"/>
        <end position="432"/>
    </location>
</feature>
<dbReference type="Proteomes" id="UP001163823">
    <property type="component" value="Chromosome 11"/>
</dbReference>
<dbReference type="InterPro" id="IPR039776">
    <property type="entry name" value="Pds5"/>
</dbReference>
<dbReference type="CDD" id="cd20404">
    <property type="entry name" value="Tudor_Agenet_AtEML-like"/>
    <property type="match status" value="1"/>
</dbReference>
<feature type="compositionally biased region" description="Polar residues" evidence="8">
    <location>
        <begin position="776"/>
        <end position="791"/>
    </location>
</feature>
<feature type="region of interest" description="Disordered" evidence="8">
    <location>
        <begin position="627"/>
        <end position="674"/>
    </location>
</feature>
<dbReference type="InterPro" id="IPR016024">
    <property type="entry name" value="ARM-type_fold"/>
</dbReference>
<keyword evidence="7" id="KW-0131">Cell cycle</keyword>
<dbReference type="PANTHER" id="PTHR12663:SF69">
    <property type="entry name" value="SISTER CHROMATID COHESION PROTEIN PDS5 HOMOLOG E"/>
    <property type="match status" value="1"/>
</dbReference>
<dbReference type="GO" id="GO:0007064">
    <property type="term" value="P:mitotic sister chromatid cohesion"/>
    <property type="evidence" value="ECO:0007669"/>
    <property type="project" value="InterPro"/>
</dbReference>
<sequence length="834" mass="92551">MSSSEKELEEQLKDAGNILLNPPSSIDQLLSLLDKLENLLANVEQAPPRSMQEALLPLMKALVSTELFKHLDENVKISVASCITEITRITAPDAPYDDEQMKEIFQLTVSAFRKLSHVSSRCYAKAVSILDTIARIRSCLVMLDLECDELVIEMFQHFLISIRPNHPHAVFLAMETIMTTVLDESEEISSELLRPLLDSVRKENQTISPISWNLGEKVITNCAAKLKPYLMEAVQSTGKALDDYAPIVTSICQNGAEIPQHDHLNDTREKRVQPDKNELDVKKDANKRSKDVEKLVHDNDYPTDVSLVMDDISKLKNDDGNAPTRNHENIGKESLKKQRTHQNKNSKSNDTGGYSEPDNSEPLKEGKAEIEPDSIPKKRGWKPNSLMNPEEGYDHFWISSGRNITKRKKSNEKEIDCLPSENPVAKKDTLPSKVEKVSEVLVSQPKIDEITDVASPVMNHTLPEESHPKRGRSKNLSSTGNQGAGLNSVLASKEDSLNALPKSHAPEPAGVSSKKDSEDTNNFELKPQKPSRKIGLASKSDNKVTLDAGLVVSEMDEVLSDAEKKSKSLMNVDTMNRDRGRCLVQLDVKRRRRSSVSITKDLASVSKKIVTECSTISLKSDESCFVETPKTKRKRKPANGKEEGNGSCFEETPKTKSKRKPTTGKEEASATAEPVEQLVGSKIKVWWPMDKTFYEGVIYSYDPVKKKHKVLYADGDDEMLNLKKQCWELIGDDASTNADPELDIPKPEPASDMLQKGKGKPKSASAKKANATSSKRNGASTSSFKVESLKSSGKPVTAKKSKNDPSSSGNVQKYVSKLKFKTLKNVSDPKKDYS</sequence>
<name>A0AAD7PEI2_QUISA</name>
<organism evidence="9 10">
    <name type="scientific">Quillaja saponaria</name>
    <name type="common">Soap bark tree</name>
    <dbReference type="NCBI Taxonomy" id="32244"/>
    <lineage>
        <taxon>Eukaryota</taxon>
        <taxon>Viridiplantae</taxon>
        <taxon>Streptophyta</taxon>
        <taxon>Embryophyta</taxon>
        <taxon>Tracheophyta</taxon>
        <taxon>Spermatophyta</taxon>
        <taxon>Magnoliopsida</taxon>
        <taxon>eudicotyledons</taxon>
        <taxon>Gunneridae</taxon>
        <taxon>Pentapetalae</taxon>
        <taxon>rosids</taxon>
        <taxon>fabids</taxon>
        <taxon>Fabales</taxon>
        <taxon>Quillajaceae</taxon>
        <taxon>Quillaja</taxon>
    </lineage>
</organism>
<evidence type="ECO:0000256" key="2">
    <source>
        <dbReference type="ARBA" id="ARBA00022618"/>
    </source>
</evidence>
<feature type="region of interest" description="Disordered" evidence="8">
    <location>
        <begin position="445"/>
        <end position="538"/>
    </location>
</feature>
<feature type="compositionally biased region" description="Polar residues" evidence="8">
    <location>
        <begin position="474"/>
        <end position="485"/>
    </location>
</feature>
<feature type="compositionally biased region" description="Basic and acidic residues" evidence="8">
    <location>
        <begin position="361"/>
        <end position="376"/>
    </location>
</feature>
<evidence type="ECO:0000313" key="10">
    <source>
        <dbReference type="Proteomes" id="UP001163823"/>
    </source>
</evidence>
<dbReference type="PANTHER" id="PTHR12663">
    <property type="entry name" value="ANDROGEN INDUCED INHIBITOR OF PROLIFERATION AS3 / PDS5-RELATED"/>
    <property type="match status" value="1"/>
</dbReference>
<proteinExistence type="predicted"/>
<keyword evidence="10" id="KW-1185">Reference proteome</keyword>
<feature type="region of interest" description="Disordered" evidence="8">
    <location>
        <begin position="735"/>
        <end position="813"/>
    </location>
</feature>
<evidence type="ECO:0000256" key="1">
    <source>
        <dbReference type="ARBA" id="ARBA00004123"/>
    </source>
</evidence>
<keyword evidence="3" id="KW-0227">DNA damage</keyword>
<dbReference type="Gene3D" id="1.25.10.10">
    <property type="entry name" value="Leucine-rich Repeat Variant"/>
    <property type="match status" value="1"/>
</dbReference>
<dbReference type="GO" id="GO:0000785">
    <property type="term" value="C:chromatin"/>
    <property type="evidence" value="ECO:0007669"/>
    <property type="project" value="TreeGrafter"/>
</dbReference>
<evidence type="ECO:0000256" key="8">
    <source>
        <dbReference type="SAM" id="MobiDB-lite"/>
    </source>
</evidence>
<evidence type="ECO:0000256" key="6">
    <source>
        <dbReference type="ARBA" id="ARBA00023242"/>
    </source>
</evidence>
<keyword evidence="5" id="KW-0234">DNA repair</keyword>
<evidence type="ECO:0000256" key="5">
    <source>
        <dbReference type="ARBA" id="ARBA00023204"/>
    </source>
</evidence>
<dbReference type="GO" id="GO:0051301">
    <property type="term" value="P:cell division"/>
    <property type="evidence" value="ECO:0007669"/>
    <property type="project" value="UniProtKB-KW"/>
</dbReference>
<reference evidence="9" key="1">
    <citation type="journal article" date="2023" name="Science">
        <title>Elucidation of the pathway for biosynthesis of saponin adjuvants from the soapbark tree.</title>
        <authorList>
            <person name="Reed J."/>
            <person name="Orme A."/>
            <person name="El-Demerdash A."/>
            <person name="Owen C."/>
            <person name="Martin L.B.B."/>
            <person name="Misra R.C."/>
            <person name="Kikuchi S."/>
            <person name="Rejzek M."/>
            <person name="Martin A.C."/>
            <person name="Harkess A."/>
            <person name="Leebens-Mack J."/>
            <person name="Louveau T."/>
            <person name="Stephenson M.J."/>
            <person name="Osbourn A."/>
        </authorList>
    </citation>
    <scope>NUCLEOTIDE SEQUENCE</scope>
    <source>
        <strain evidence="9">S10</strain>
    </source>
</reference>
<dbReference type="KEGG" id="qsa:O6P43_027940"/>
<comment type="subcellular location">
    <subcellularLocation>
        <location evidence="1">Nucleus</location>
    </subcellularLocation>
</comment>
<gene>
    <name evidence="9" type="ORF">O6P43_027940</name>
</gene>
<evidence type="ECO:0000256" key="3">
    <source>
        <dbReference type="ARBA" id="ARBA00022763"/>
    </source>
</evidence>
<dbReference type="SUPFAM" id="SSF63748">
    <property type="entry name" value="Tudor/PWWP/MBT"/>
    <property type="match status" value="1"/>
</dbReference>
<dbReference type="InterPro" id="IPR011989">
    <property type="entry name" value="ARM-like"/>
</dbReference>
<dbReference type="EMBL" id="JARAOO010000011">
    <property type="protein sequence ID" value="KAJ7951974.1"/>
    <property type="molecule type" value="Genomic_DNA"/>
</dbReference>
<dbReference type="Gene3D" id="2.30.30.140">
    <property type="match status" value="1"/>
</dbReference>
<dbReference type="SUPFAM" id="SSF48371">
    <property type="entry name" value="ARM repeat"/>
    <property type="match status" value="1"/>
</dbReference>
<dbReference type="AlphaFoldDB" id="A0AAD7PEI2"/>
<feature type="compositionally biased region" description="Low complexity" evidence="8">
    <location>
        <begin position="762"/>
        <end position="775"/>
    </location>
</feature>
<dbReference type="GO" id="GO:0005634">
    <property type="term" value="C:nucleus"/>
    <property type="evidence" value="ECO:0007669"/>
    <property type="project" value="UniProtKB-SubCell"/>
</dbReference>
<keyword evidence="4" id="KW-0498">Mitosis</keyword>
<evidence type="ECO:0000313" key="9">
    <source>
        <dbReference type="EMBL" id="KAJ7951974.1"/>
    </source>
</evidence>
<accession>A0AAD7PEI2</accession>
<protein>
    <submittedName>
        <fullName evidence="9">Sister chromatid cohesion protein PDS5-like B-B</fullName>
    </submittedName>
</protein>
<feature type="compositionally biased region" description="Basic and acidic residues" evidence="8">
    <location>
        <begin position="314"/>
        <end position="336"/>
    </location>
</feature>
<comment type="caution">
    <text evidence="9">The sequence shown here is derived from an EMBL/GenBank/DDBJ whole genome shotgun (WGS) entry which is preliminary data.</text>
</comment>